<dbReference type="GO" id="GO:0005975">
    <property type="term" value="P:carbohydrate metabolic process"/>
    <property type="evidence" value="ECO:0007669"/>
    <property type="project" value="InterPro"/>
</dbReference>
<comment type="subcellular location">
    <subcellularLocation>
        <location evidence="1">Secreted</location>
        <location evidence="1">Cell wall</location>
    </subcellularLocation>
</comment>
<evidence type="ECO:0000256" key="7">
    <source>
        <dbReference type="ARBA" id="ARBA00023316"/>
    </source>
</evidence>
<evidence type="ECO:0000256" key="6">
    <source>
        <dbReference type="ARBA" id="ARBA00023295"/>
    </source>
</evidence>
<feature type="signal peptide" evidence="9">
    <location>
        <begin position="1"/>
        <end position="24"/>
    </location>
</feature>
<evidence type="ECO:0000313" key="11">
    <source>
        <dbReference type="Proteomes" id="UP001370490"/>
    </source>
</evidence>
<keyword evidence="5 8" id="KW-0378">Hydrolase</keyword>
<keyword evidence="9" id="KW-0732">Signal</keyword>
<keyword evidence="11" id="KW-1185">Reference proteome</keyword>
<feature type="chain" id="PRO_5042860020" evidence="9">
    <location>
        <begin position="25"/>
        <end position="389"/>
    </location>
</feature>
<evidence type="ECO:0000313" key="10">
    <source>
        <dbReference type="EMBL" id="KAK6930420.1"/>
    </source>
</evidence>
<proteinExistence type="inferred from homology"/>
<dbReference type="Gene3D" id="2.160.20.10">
    <property type="entry name" value="Single-stranded right-handed beta-helix, Pectin lyase-like"/>
    <property type="match status" value="1"/>
</dbReference>
<reference evidence="10 11" key="1">
    <citation type="submission" date="2023-12" db="EMBL/GenBank/DDBJ databases">
        <title>A high-quality genome assembly for Dillenia turbinata (Dilleniales).</title>
        <authorList>
            <person name="Chanderbali A."/>
        </authorList>
    </citation>
    <scope>NUCLEOTIDE SEQUENCE [LARGE SCALE GENOMIC DNA]</scope>
    <source>
        <strain evidence="10">LSX21</strain>
        <tissue evidence="10">Leaf</tissue>
    </source>
</reference>
<dbReference type="Proteomes" id="UP001370490">
    <property type="component" value="Unassembled WGS sequence"/>
</dbReference>
<evidence type="ECO:0000256" key="1">
    <source>
        <dbReference type="ARBA" id="ARBA00004191"/>
    </source>
</evidence>
<dbReference type="PANTHER" id="PTHR31375">
    <property type="match status" value="1"/>
</dbReference>
<comment type="caution">
    <text evidence="10">The sequence shown here is derived from an EMBL/GenBank/DDBJ whole genome shotgun (WGS) entry which is preliminary data.</text>
</comment>
<name>A0AAN8ZD11_9MAGN</name>
<keyword evidence="7" id="KW-0961">Cell wall biogenesis/degradation</keyword>
<keyword evidence="4" id="KW-0964">Secreted</keyword>
<dbReference type="SMART" id="SM00710">
    <property type="entry name" value="PbH1"/>
    <property type="match status" value="5"/>
</dbReference>
<evidence type="ECO:0000256" key="4">
    <source>
        <dbReference type="ARBA" id="ARBA00022525"/>
    </source>
</evidence>
<evidence type="ECO:0000256" key="5">
    <source>
        <dbReference type="ARBA" id="ARBA00022801"/>
    </source>
</evidence>
<comment type="similarity">
    <text evidence="2 8">Belongs to the glycosyl hydrolase 28 family.</text>
</comment>
<dbReference type="InterPro" id="IPR000743">
    <property type="entry name" value="Glyco_hydro_28"/>
</dbReference>
<keyword evidence="3" id="KW-0134">Cell wall</keyword>
<dbReference type="InterPro" id="IPR012334">
    <property type="entry name" value="Pectin_lyas_fold"/>
</dbReference>
<dbReference type="EMBL" id="JBAMMX010000012">
    <property type="protein sequence ID" value="KAK6930420.1"/>
    <property type="molecule type" value="Genomic_DNA"/>
</dbReference>
<dbReference type="GO" id="GO:0004650">
    <property type="term" value="F:polygalacturonase activity"/>
    <property type="evidence" value="ECO:0007669"/>
    <property type="project" value="InterPro"/>
</dbReference>
<dbReference type="SUPFAM" id="SSF51126">
    <property type="entry name" value="Pectin lyase-like"/>
    <property type="match status" value="1"/>
</dbReference>
<evidence type="ECO:0000256" key="9">
    <source>
        <dbReference type="SAM" id="SignalP"/>
    </source>
</evidence>
<dbReference type="GO" id="GO:0071555">
    <property type="term" value="P:cell wall organization"/>
    <property type="evidence" value="ECO:0007669"/>
    <property type="project" value="UniProtKB-KW"/>
</dbReference>
<evidence type="ECO:0000256" key="3">
    <source>
        <dbReference type="ARBA" id="ARBA00022512"/>
    </source>
</evidence>
<dbReference type="Pfam" id="PF00295">
    <property type="entry name" value="Glyco_hydro_28"/>
    <property type="match status" value="1"/>
</dbReference>
<dbReference type="FunFam" id="2.160.20.10:FF:000004">
    <property type="entry name" value="Pectin lyase-like superfamily protein"/>
    <property type="match status" value="1"/>
</dbReference>
<dbReference type="InterPro" id="IPR006626">
    <property type="entry name" value="PbH1"/>
</dbReference>
<dbReference type="InterPro" id="IPR011050">
    <property type="entry name" value="Pectin_lyase_fold/virulence"/>
</dbReference>
<sequence length="389" mass="41065">MAKFMPLSLNFLITFLILLQSANAAYNVVSFGAKPDGHTDSTPSFLEAWTMACSSVHPATLYVPHGTFLVKTAVFSGPCKFKVTVIITGTLVAPSNYQVIGQTGFWIKFINVSGLSIYGGTLNAMGTSFWACRTTGSNCPTGSRSLSILSSTNVLLSGLTSINSQTEHIGIDLCSNVLIRNLKAFASSQSLNTDGIHVQSSTGITIIGSVIRTGDDCISIGPGNRNVWIQQTACGPGHGISIGSLGNNANEDGVQNVTVTGAVFTGTLNGVRIKSWGRQSNGFARSITFQNIVMKDVYNPIIIDQKYCPSGKNCPNQNSGVKISQVTYSNIKGTSSKQEAVTFNCSPSNPCTGITMKQIHITFQNKATTSSCHYAGGTSSGVLIPASCL</sequence>
<accession>A0AAN8ZD11</accession>
<dbReference type="AlphaFoldDB" id="A0AAN8ZD11"/>
<evidence type="ECO:0000256" key="2">
    <source>
        <dbReference type="ARBA" id="ARBA00008834"/>
    </source>
</evidence>
<keyword evidence="6 8" id="KW-0326">Glycosidase</keyword>
<protein>
    <submittedName>
        <fullName evidence="10">Glycoside hydrolase, family 28</fullName>
    </submittedName>
</protein>
<evidence type="ECO:0000256" key="8">
    <source>
        <dbReference type="RuleBase" id="RU361169"/>
    </source>
</evidence>
<gene>
    <name evidence="10" type="ORF">RJ641_004514</name>
</gene>
<organism evidence="10 11">
    <name type="scientific">Dillenia turbinata</name>
    <dbReference type="NCBI Taxonomy" id="194707"/>
    <lineage>
        <taxon>Eukaryota</taxon>
        <taxon>Viridiplantae</taxon>
        <taxon>Streptophyta</taxon>
        <taxon>Embryophyta</taxon>
        <taxon>Tracheophyta</taxon>
        <taxon>Spermatophyta</taxon>
        <taxon>Magnoliopsida</taxon>
        <taxon>eudicotyledons</taxon>
        <taxon>Gunneridae</taxon>
        <taxon>Pentapetalae</taxon>
        <taxon>Dilleniales</taxon>
        <taxon>Dilleniaceae</taxon>
        <taxon>Dillenia</taxon>
    </lineage>
</organism>